<evidence type="ECO:0000313" key="2">
    <source>
        <dbReference type="Proteomes" id="UP000828048"/>
    </source>
</evidence>
<dbReference type="EMBL" id="CM037159">
    <property type="protein sequence ID" value="KAH7866460.1"/>
    <property type="molecule type" value="Genomic_DNA"/>
</dbReference>
<gene>
    <name evidence="1" type="ORF">Vadar_020664</name>
</gene>
<comment type="caution">
    <text evidence="1">The sequence shown here is derived from an EMBL/GenBank/DDBJ whole genome shotgun (WGS) entry which is preliminary data.</text>
</comment>
<name>A0ACB7ZLH8_9ERIC</name>
<proteinExistence type="predicted"/>
<sequence>MMVYTEMGPRIMVLLSLISIQISIVAASTNSADVLGLNALKSSWTNTPPNWVGSDPCGSSWEGVSCTNSRVTSLVLGGMNLVGSLPRDISSLSALQYLDLSNNKGLTGNLPSSIVTLTDLSTLILIGCSFSGPIPDLIGSLQQLVYLSLNSNNFGGPIPPSIGSLSNLSWLDLTANQLNGTIPISNGTTSGLDKLVNTRHFHLGQNQLVGGIPSQLFQPNMKMIHVILDNNLLNGSIPNTIGNVQTLEVVRLNGNSLNGPVPSNLNSLTNVSELYLANNKLNGAVPDLTGMDLLNYVDMSNNSFNASTVPPWFTSLQSLTTLMMEGTQLQGPIPVNLFSLPQLQTVILSNNQLNGTLNVSTNYSNELTLVDCTNNEIANYTKTTGFTADVILADNPICRGNGSSQSYCSTQESNSSFIPSYNCTPNVVCSSNKVPSPSCDCAYPYIGTLHFISSSFSNLQNASFYKFLLTIQIFPKGQDAFNRTAVSSIGTLLNLQPFQIKDYFGPFFFIDENYCCFAAASSTTNNSSNTGIIAGAVVGSSVLVFLLIGVGIYAYRLKKRAERASEQNPFASWGSNEEGGDFPRLKGAKLFSFEELKKCTDNFSEANIIGAGGYGKVYKGTIASGQLVAIKRAQQGSLQGAHEFKTEIELLSRINHKNVVELVGFCYDQGEQMLVYEYIPNGTLNENLAGKEKKKLDWMRRLSVALDSARGLAYLHELANPPIIHRDIKSNNILLDDQLTAKVADFGLSKLRGDSEKGYVTTQVKGTLGYLDPEYYMTQQLTDKSDVYSFGVVLLELLTARAPIARGKHIVRVVNEALDGSEDPYTNLQEVLDPNLDTNLVGLEKFVELAMSCVRDSGAERPTMGEVVREVENIIQLVSSNLNKIKSPATISPGYETEGIIPSPYSGEDLFHNSMGSLPFNVESQ</sequence>
<reference evidence="1 2" key="1">
    <citation type="journal article" date="2021" name="Hortic Res">
        <title>High-quality reference genome and annotation aids understanding of berry development for evergreen blueberry (Vaccinium darrowii).</title>
        <authorList>
            <person name="Yu J."/>
            <person name="Hulse-Kemp A.M."/>
            <person name="Babiker E."/>
            <person name="Staton M."/>
        </authorList>
    </citation>
    <scope>NUCLEOTIDE SEQUENCE [LARGE SCALE GENOMIC DNA]</scope>
    <source>
        <strain evidence="2">cv. NJ 8807/NJ 8810</strain>
        <tissue evidence="1">Young leaf</tissue>
    </source>
</reference>
<evidence type="ECO:0000313" key="1">
    <source>
        <dbReference type="EMBL" id="KAH7866460.1"/>
    </source>
</evidence>
<dbReference type="Proteomes" id="UP000828048">
    <property type="component" value="Chromosome 9"/>
</dbReference>
<accession>A0ACB7ZLH8</accession>
<keyword evidence="2" id="KW-1185">Reference proteome</keyword>
<organism evidence="1 2">
    <name type="scientific">Vaccinium darrowii</name>
    <dbReference type="NCBI Taxonomy" id="229202"/>
    <lineage>
        <taxon>Eukaryota</taxon>
        <taxon>Viridiplantae</taxon>
        <taxon>Streptophyta</taxon>
        <taxon>Embryophyta</taxon>
        <taxon>Tracheophyta</taxon>
        <taxon>Spermatophyta</taxon>
        <taxon>Magnoliopsida</taxon>
        <taxon>eudicotyledons</taxon>
        <taxon>Gunneridae</taxon>
        <taxon>Pentapetalae</taxon>
        <taxon>asterids</taxon>
        <taxon>Ericales</taxon>
        <taxon>Ericaceae</taxon>
        <taxon>Vaccinioideae</taxon>
        <taxon>Vaccinieae</taxon>
        <taxon>Vaccinium</taxon>
    </lineage>
</organism>
<protein>
    <submittedName>
        <fullName evidence="1">Uncharacterized protein</fullName>
    </submittedName>
</protein>